<gene>
    <name evidence="3" type="ORF">KS4_26860</name>
</gene>
<sequence precursor="true">MRYILPLLPAAFLITSLTLLIASPNLTAGESTSSPTSSSRSSHNASNNYNSHIDPKSSPGSDELPKKQEERPPSPARSNVYTSTTEGSPAPFALVQLFTSEGCSSCPPADALLQQLADNAKKKNRPLYPLSFHVDYWDHLGWKDPFSSHNFSELQRQYARAWNASTVYTPQMIVNGMNGFVGSNQRLANRQIKVALTTMPNFQISLTAQTNPKNSDKTLVSFKIMPLPNYDPESYRLNLLIASAEDAITTKVEAGENAGKSLPHCAVVRTYNTIPFSEQHLDGELVINLPNDAKPINTNIVAYIQDPRTLGILGASHIPFPIEQDPDQSSTD</sequence>
<keyword evidence="4" id="KW-1185">Reference proteome</keyword>
<protein>
    <recommendedName>
        <fullName evidence="5">DUF1223 domain-containing protein</fullName>
    </recommendedName>
</protein>
<dbReference type="AlphaFoldDB" id="A0A517YWL2"/>
<feature type="chain" id="PRO_5022244954" description="DUF1223 domain-containing protein" evidence="2">
    <location>
        <begin position="29"/>
        <end position="332"/>
    </location>
</feature>
<evidence type="ECO:0008006" key="5">
    <source>
        <dbReference type="Google" id="ProtNLM"/>
    </source>
</evidence>
<dbReference type="PANTHER" id="PTHR36057">
    <property type="match status" value="1"/>
</dbReference>
<evidence type="ECO:0000256" key="2">
    <source>
        <dbReference type="SAM" id="SignalP"/>
    </source>
</evidence>
<keyword evidence="2" id="KW-0732">Signal</keyword>
<dbReference type="InterPro" id="IPR036249">
    <property type="entry name" value="Thioredoxin-like_sf"/>
</dbReference>
<dbReference type="InterPro" id="IPR010634">
    <property type="entry name" value="DUF1223"/>
</dbReference>
<dbReference type="Pfam" id="PF06764">
    <property type="entry name" value="DUF1223"/>
    <property type="match status" value="1"/>
</dbReference>
<feature type="signal peptide" evidence="2">
    <location>
        <begin position="1"/>
        <end position="28"/>
    </location>
</feature>
<dbReference type="OrthoDB" id="9808254at2"/>
<dbReference type="PANTHER" id="PTHR36057:SF1">
    <property type="entry name" value="LIPOPROTEIN LIPID ATTACHMENT SITE-LIKE PROTEIN, PUTATIVE (DUF1223)-RELATED"/>
    <property type="match status" value="1"/>
</dbReference>
<evidence type="ECO:0000256" key="1">
    <source>
        <dbReference type="SAM" id="MobiDB-lite"/>
    </source>
</evidence>
<feature type="compositionally biased region" description="Basic and acidic residues" evidence="1">
    <location>
        <begin position="63"/>
        <end position="72"/>
    </location>
</feature>
<feature type="compositionally biased region" description="Low complexity" evidence="1">
    <location>
        <begin position="31"/>
        <end position="51"/>
    </location>
</feature>
<dbReference type="RefSeq" id="WP_145078710.1">
    <property type="nucleotide sequence ID" value="NZ_CP036425.1"/>
</dbReference>
<dbReference type="Proteomes" id="UP000317369">
    <property type="component" value="Chromosome"/>
</dbReference>
<organism evidence="3 4">
    <name type="scientific">Poriferisphaera corsica</name>
    <dbReference type="NCBI Taxonomy" id="2528020"/>
    <lineage>
        <taxon>Bacteria</taxon>
        <taxon>Pseudomonadati</taxon>
        <taxon>Planctomycetota</taxon>
        <taxon>Phycisphaerae</taxon>
        <taxon>Phycisphaerales</taxon>
        <taxon>Phycisphaeraceae</taxon>
        <taxon>Poriferisphaera</taxon>
    </lineage>
</organism>
<dbReference type="SUPFAM" id="SSF52833">
    <property type="entry name" value="Thioredoxin-like"/>
    <property type="match status" value="1"/>
</dbReference>
<dbReference type="EMBL" id="CP036425">
    <property type="protein sequence ID" value="QDU34615.1"/>
    <property type="molecule type" value="Genomic_DNA"/>
</dbReference>
<proteinExistence type="predicted"/>
<name>A0A517YWL2_9BACT</name>
<accession>A0A517YWL2</accession>
<evidence type="ECO:0000313" key="4">
    <source>
        <dbReference type="Proteomes" id="UP000317369"/>
    </source>
</evidence>
<dbReference type="KEGG" id="pcor:KS4_26860"/>
<feature type="region of interest" description="Disordered" evidence="1">
    <location>
        <begin position="28"/>
        <end position="85"/>
    </location>
</feature>
<feature type="compositionally biased region" description="Polar residues" evidence="1">
    <location>
        <begin position="76"/>
        <end position="85"/>
    </location>
</feature>
<evidence type="ECO:0000313" key="3">
    <source>
        <dbReference type="EMBL" id="QDU34615.1"/>
    </source>
</evidence>
<reference evidence="3 4" key="1">
    <citation type="submission" date="2019-02" db="EMBL/GenBank/DDBJ databases">
        <title>Deep-cultivation of Planctomycetes and their phenomic and genomic characterization uncovers novel biology.</title>
        <authorList>
            <person name="Wiegand S."/>
            <person name="Jogler M."/>
            <person name="Boedeker C."/>
            <person name="Pinto D."/>
            <person name="Vollmers J."/>
            <person name="Rivas-Marin E."/>
            <person name="Kohn T."/>
            <person name="Peeters S.H."/>
            <person name="Heuer A."/>
            <person name="Rast P."/>
            <person name="Oberbeckmann S."/>
            <person name="Bunk B."/>
            <person name="Jeske O."/>
            <person name="Meyerdierks A."/>
            <person name="Storesund J.E."/>
            <person name="Kallscheuer N."/>
            <person name="Luecker S."/>
            <person name="Lage O.M."/>
            <person name="Pohl T."/>
            <person name="Merkel B.J."/>
            <person name="Hornburger P."/>
            <person name="Mueller R.-W."/>
            <person name="Bruemmer F."/>
            <person name="Labrenz M."/>
            <person name="Spormann A.M."/>
            <person name="Op den Camp H."/>
            <person name="Overmann J."/>
            <person name="Amann R."/>
            <person name="Jetten M.S.M."/>
            <person name="Mascher T."/>
            <person name="Medema M.H."/>
            <person name="Devos D.P."/>
            <person name="Kaster A.-K."/>
            <person name="Ovreas L."/>
            <person name="Rohde M."/>
            <person name="Galperin M.Y."/>
            <person name="Jogler C."/>
        </authorList>
    </citation>
    <scope>NUCLEOTIDE SEQUENCE [LARGE SCALE GENOMIC DNA]</scope>
    <source>
        <strain evidence="3 4">KS4</strain>
    </source>
</reference>